<dbReference type="PROSITE" id="PS51918">
    <property type="entry name" value="RADICAL_SAM"/>
    <property type="match status" value="1"/>
</dbReference>
<evidence type="ECO:0000313" key="8">
    <source>
        <dbReference type="EMBL" id="SEQ41509.1"/>
    </source>
</evidence>
<evidence type="ECO:0000313" key="9">
    <source>
        <dbReference type="Proteomes" id="UP000182360"/>
    </source>
</evidence>
<dbReference type="InterPro" id="IPR013785">
    <property type="entry name" value="Aldolase_TIM"/>
</dbReference>
<dbReference type="SFLD" id="SFLDG01386">
    <property type="entry name" value="main_SPASM_domain-containing"/>
    <property type="match status" value="1"/>
</dbReference>
<evidence type="ECO:0000256" key="6">
    <source>
        <dbReference type="ARBA" id="ARBA00023014"/>
    </source>
</evidence>
<accession>A0A1H9FUN2</accession>
<dbReference type="AlphaFoldDB" id="A0A1H9FUN2"/>
<sequence length="336" mass="38750">MKYSVGIGTTNRCNFNCRHCYSREEKFYDLTLDDIKKLVENIDISSINFGTGENILNPHFLDIISYVHEKNIKMSLTSNGFSISKMTDEQLSYFHDIDISLDFANEEENDKMRGKGSYNFAMTAIKRLQQLGIECSIVSCLTNENSRQIESLYDLAQSLNLNFRLNIYKAVHNKTLAPNYEQFWSFFEWLVEKKCIVTCSEPIVLAAIDGEPYFKGCNCGRNSFRVTPSRKIIPCVYWKDSDITIDDIVRDGENAIKQSKEFAKIRQIPEYCKSCDKLELCEGGCASRRLYSNFEEPDPYCFKYLGKEKPFIDTSYFSKSELVHAGYLCTTILGRK</sequence>
<evidence type="ECO:0000256" key="1">
    <source>
        <dbReference type="ARBA" id="ARBA00001966"/>
    </source>
</evidence>
<dbReference type="InterPro" id="IPR023885">
    <property type="entry name" value="4Fe4S-binding_SPASM_dom"/>
</dbReference>
<dbReference type="PIRSF" id="PIRSF037420">
    <property type="entry name" value="PQQ_syn_pqqE"/>
    <property type="match status" value="1"/>
</dbReference>
<dbReference type="GO" id="GO:0051539">
    <property type="term" value="F:4 iron, 4 sulfur cluster binding"/>
    <property type="evidence" value="ECO:0007669"/>
    <property type="project" value="UniProtKB-KW"/>
</dbReference>
<dbReference type="InterPro" id="IPR058240">
    <property type="entry name" value="rSAM_sf"/>
</dbReference>
<dbReference type="Pfam" id="PF04055">
    <property type="entry name" value="Radical_SAM"/>
    <property type="match status" value="1"/>
</dbReference>
<protein>
    <submittedName>
        <fullName evidence="8">Radical SAM additional 4Fe4S-binding SPASM domain-containing protein</fullName>
    </submittedName>
</protein>
<dbReference type="SFLD" id="SFLDS00029">
    <property type="entry name" value="Radical_SAM"/>
    <property type="match status" value="1"/>
</dbReference>
<keyword evidence="9" id="KW-1185">Reference proteome</keyword>
<dbReference type="CDD" id="cd01335">
    <property type="entry name" value="Radical_SAM"/>
    <property type="match status" value="1"/>
</dbReference>
<comment type="cofactor">
    <cofactor evidence="1">
        <name>[4Fe-4S] cluster</name>
        <dbReference type="ChEBI" id="CHEBI:49883"/>
    </cofactor>
</comment>
<organism evidence="8 9">
    <name type="scientific">Treponema bryantii</name>
    <dbReference type="NCBI Taxonomy" id="163"/>
    <lineage>
        <taxon>Bacteria</taxon>
        <taxon>Pseudomonadati</taxon>
        <taxon>Spirochaetota</taxon>
        <taxon>Spirochaetia</taxon>
        <taxon>Spirochaetales</taxon>
        <taxon>Treponemataceae</taxon>
        <taxon>Treponema</taxon>
    </lineage>
</organism>
<keyword evidence="6" id="KW-0411">Iron-sulfur</keyword>
<evidence type="ECO:0000259" key="7">
    <source>
        <dbReference type="PROSITE" id="PS51918"/>
    </source>
</evidence>
<dbReference type="SFLD" id="SFLDG01067">
    <property type="entry name" value="SPASM/twitch_domain_containing"/>
    <property type="match status" value="1"/>
</dbReference>
<keyword evidence="2" id="KW-0004">4Fe-4S</keyword>
<dbReference type="OrthoDB" id="9763993at2"/>
<keyword evidence="4" id="KW-0479">Metal-binding</keyword>
<proteinExistence type="predicted"/>
<reference evidence="8 9" key="1">
    <citation type="submission" date="2016-10" db="EMBL/GenBank/DDBJ databases">
        <authorList>
            <person name="de Groot N.N."/>
        </authorList>
    </citation>
    <scope>NUCLEOTIDE SEQUENCE [LARGE SCALE GENOMIC DNA]</scope>
    <source>
        <strain evidence="8 9">B25</strain>
    </source>
</reference>
<evidence type="ECO:0000256" key="5">
    <source>
        <dbReference type="ARBA" id="ARBA00023004"/>
    </source>
</evidence>
<dbReference type="Gene3D" id="3.20.20.70">
    <property type="entry name" value="Aldolase class I"/>
    <property type="match status" value="1"/>
</dbReference>
<evidence type="ECO:0000256" key="4">
    <source>
        <dbReference type="ARBA" id="ARBA00022723"/>
    </source>
</evidence>
<dbReference type="InterPro" id="IPR006638">
    <property type="entry name" value="Elp3/MiaA/NifB-like_rSAM"/>
</dbReference>
<keyword evidence="3" id="KW-0949">S-adenosyl-L-methionine</keyword>
<feature type="domain" description="Radical SAM core" evidence="7">
    <location>
        <begin position="1"/>
        <end position="206"/>
    </location>
</feature>
<dbReference type="GO" id="GO:0046872">
    <property type="term" value="F:metal ion binding"/>
    <property type="evidence" value="ECO:0007669"/>
    <property type="project" value="UniProtKB-KW"/>
</dbReference>
<dbReference type="RefSeq" id="WP_074643106.1">
    <property type="nucleotide sequence ID" value="NZ_FOFU01000004.1"/>
</dbReference>
<dbReference type="InterPro" id="IPR007197">
    <property type="entry name" value="rSAM"/>
</dbReference>
<dbReference type="SMART" id="SM00729">
    <property type="entry name" value="Elp3"/>
    <property type="match status" value="1"/>
</dbReference>
<dbReference type="NCBIfam" id="TIGR04085">
    <property type="entry name" value="rSAM_more_4Fe4S"/>
    <property type="match status" value="1"/>
</dbReference>
<keyword evidence="5" id="KW-0408">Iron</keyword>
<dbReference type="PANTHER" id="PTHR11228:SF7">
    <property type="entry name" value="PQQA PEPTIDE CYCLASE"/>
    <property type="match status" value="1"/>
</dbReference>
<dbReference type="Proteomes" id="UP000182360">
    <property type="component" value="Unassembled WGS sequence"/>
</dbReference>
<dbReference type="InterPro" id="IPR017200">
    <property type="entry name" value="PqqE-like"/>
</dbReference>
<dbReference type="InterPro" id="IPR050377">
    <property type="entry name" value="Radical_SAM_PqqE_MftC-like"/>
</dbReference>
<dbReference type="EMBL" id="FOFU01000004">
    <property type="protein sequence ID" value="SEQ41509.1"/>
    <property type="molecule type" value="Genomic_DNA"/>
</dbReference>
<evidence type="ECO:0000256" key="3">
    <source>
        <dbReference type="ARBA" id="ARBA00022691"/>
    </source>
</evidence>
<dbReference type="GO" id="GO:0003824">
    <property type="term" value="F:catalytic activity"/>
    <property type="evidence" value="ECO:0007669"/>
    <property type="project" value="InterPro"/>
</dbReference>
<name>A0A1H9FUN2_9SPIR</name>
<evidence type="ECO:0000256" key="2">
    <source>
        <dbReference type="ARBA" id="ARBA00022485"/>
    </source>
</evidence>
<dbReference type="PANTHER" id="PTHR11228">
    <property type="entry name" value="RADICAL SAM DOMAIN PROTEIN"/>
    <property type="match status" value="1"/>
</dbReference>
<dbReference type="SUPFAM" id="SSF102114">
    <property type="entry name" value="Radical SAM enzymes"/>
    <property type="match status" value="1"/>
</dbReference>
<gene>
    <name evidence="8" type="ORF">SAMN04487977_104166</name>
</gene>